<dbReference type="STRING" id="589865.DaAHT2_0751"/>
<dbReference type="KEGG" id="dak:DaAHT2_0751"/>
<accession>D6Z1N0</accession>
<protein>
    <submittedName>
        <fullName evidence="1">Uncharacterized protein</fullName>
    </submittedName>
</protein>
<gene>
    <name evidence="1" type="ordered locus">DaAHT2_0751</name>
</gene>
<dbReference type="EMBL" id="CP001940">
    <property type="protein sequence ID" value="ADH85455.1"/>
    <property type="molecule type" value="Genomic_DNA"/>
</dbReference>
<keyword evidence="2" id="KW-1185">Reference proteome</keyword>
<sequence>MPYQLPPSSPTLLTRRFLPLGRLLPVAAALLLALAWGGVIPPAGADHSGPYRQSAHGSGTYGVEHPSRSAEGYARGNCGHCHLLHGSAPDADPAGPYPHALFAPTDQWAEPPYGVADNICFACHSGAQGTVMQVENLDYATRYGGFSDSPSDPSFTSVLAAFNAPVTVAGDGSTDGSAHNLHGIHQFMLANQAHFPWYDENSNPCTACHNVHLAQRRQVEPGQPPTPVISKPTAPNQLWGGAGETMAEIGFGGYQPPYWNIPGKRHEPRPAIAAEPGLTPDYVAFCTTCHNPQLQVWSTALGRYLKPIDWGPDGDKHGGAPRDDYSYSFTDSYGLSDYNDNRTLEPYHNHPDGNLVLSCLDCHDPHGSYNAALIRWRINARAYMDSMTNYDYPISRGPFTDHRKNITYVCSRCHPYAGATHHGYKRNDYGDGLNWRLMYESCYDCHADPGYPAWQVNCLSCHGHGSTMVDKDGNLIKTF</sequence>
<dbReference type="eggNOG" id="ENOG502Z9H0">
    <property type="taxonomic scope" value="Bacteria"/>
</dbReference>
<dbReference type="InParanoid" id="D6Z1N0"/>
<dbReference type="SUPFAM" id="SSF48695">
    <property type="entry name" value="Multiheme cytochromes"/>
    <property type="match status" value="1"/>
</dbReference>
<evidence type="ECO:0000313" key="1">
    <source>
        <dbReference type="EMBL" id="ADH85455.1"/>
    </source>
</evidence>
<dbReference type="InterPro" id="IPR036280">
    <property type="entry name" value="Multihaem_cyt_sf"/>
</dbReference>
<dbReference type="OrthoDB" id="6398708at2"/>
<name>D6Z1N0_DESAT</name>
<dbReference type="HOGENOM" id="CLU_591753_0_0_7"/>
<reference evidence="2" key="1">
    <citation type="submission" date="2010-02" db="EMBL/GenBank/DDBJ databases">
        <title>Complete sequence of Desulfurivibrio alkaliphilus AHT2.</title>
        <authorList>
            <consortium name="US DOE Joint Genome Institute"/>
            <person name="Pitluck S."/>
            <person name="Chertkov O."/>
            <person name="Detter J.C."/>
            <person name="Han C."/>
            <person name="Tapia R."/>
            <person name="Larimer F."/>
            <person name="Land M."/>
            <person name="Hauser L."/>
            <person name="Kyrpides N."/>
            <person name="Mikhailova N."/>
            <person name="Sorokin D.Y."/>
            <person name="Muyzer G."/>
            <person name="Woyke T."/>
        </authorList>
    </citation>
    <scope>NUCLEOTIDE SEQUENCE [LARGE SCALE GENOMIC DNA]</scope>
    <source>
        <strain evidence="2">DSM 19089 / UNIQEM U267 / AHT2</strain>
    </source>
</reference>
<dbReference type="RefSeq" id="WP_013162985.1">
    <property type="nucleotide sequence ID" value="NC_014216.1"/>
</dbReference>
<dbReference type="Gene3D" id="1.10.1130.10">
    <property type="entry name" value="Flavocytochrome C3, Chain A"/>
    <property type="match status" value="1"/>
</dbReference>
<dbReference type="AlphaFoldDB" id="D6Z1N0"/>
<evidence type="ECO:0000313" key="2">
    <source>
        <dbReference type="Proteomes" id="UP000001508"/>
    </source>
</evidence>
<dbReference type="Proteomes" id="UP000001508">
    <property type="component" value="Chromosome"/>
</dbReference>
<organism evidence="1 2">
    <name type="scientific">Desulfurivibrio alkaliphilus (strain DSM 19089 / UNIQEM U267 / AHT2)</name>
    <dbReference type="NCBI Taxonomy" id="589865"/>
    <lineage>
        <taxon>Bacteria</taxon>
        <taxon>Pseudomonadati</taxon>
        <taxon>Thermodesulfobacteriota</taxon>
        <taxon>Desulfobulbia</taxon>
        <taxon>Desulfobulbales</taxon>
        <taxon>Desulfobulbaceae</taxon>
        <taxon>Desulfurivibrio</taxon>
    </lineage>
</organism>
<proteinExistence type="predicted"/>